<dbReference type="OrthoDB" id="302765at2157"/>
<dbReference type="EMBL" id="RRCH01000014">
    <property type="protein sequence ID" value="RRJ31545.1"/>
    <property type="molecule type" value="Genomic_DNA"/>
</dbReference>
<dbReference type="InterPro" id="IPR010287">
    <property type="entry name" value="DUF892_YciF-like"/>
</dbReference>
<gene>
    <name evidence="1" type="ORF">EIK79_07480</name>
</gene>
<keyword evidence="2" id="KW-1185">Reference proteome</keyword>
<evidence type="ECO:0000313" key="1">
    <source>
        <dbReference type="EMBL" id="RRJ31545.1"/>
    </source>
</evidence>
<dbReference type="InterPro" id="IPR012347">
    <property type="entry name" value="Ferritin-like"/>
</dbReference>
<dbReference type="Proteomes" id="UP000282322">
    <property type="component" value="Unassembled WGS sequence"/>
</dbReference>
<protein>
    <submittedName>
        <fullName evidence="1">DUF892 family protein</fullName>
    </submittedName>
</protein>
<name>A0A3P3RDS8_9EURY</name>
<comment type="caution">
    <text evidence="1">The sequence shown here is derived from an EMBL/GenBank/DDBJ whole genome shotgun (WGS) entry which is preliminary data.</text>
</comment>
<organism evidence="1 2">
    <name type="scientific">Halocatena pleomorpha</name>
    <dbReference type="NCBI Taxonomy" id="1785090"/>
    <lineage>
        <taxon>Archaea</taxon>
        <taxon>Methanobacteriati</taxon>
        <taxon>Methanobacteriota</taxon>
        <taxon>Stenosarchaea group</taxon>
        <taxon>Halobacteria</taxon>
        <taxon>Halobacteriales</taxon>
        <taxon>Natronomonadaceae</taxon>
        <taxon>Halocatena</taxon>
    </lineage>
</organism>
<dbReference type="RefSeq" id="WP_124954496.1">
    <property type="nucleotide sequence ID" value="NZ_RRCH01000014.1"/>
</dbReference>
<dbReference type="InterPro" id="IPR047114">
    <property type="entry name" value="YciF"/>
</dbReference>
<dbReference type="SUPFAM" id="SSF47240">
    <property type="entry name" value="Ferritin-like"/>
    <property type="match status" value="2"/>
</dbReference>
<evidence type="ECO:0000313" key="2">
    <source>
        <dbReference type="Proteomes" id="UP000282322"/>
    </source>
</evidence>
<dbReference type="AlphaFoldDB" id="A0A3P3RDS8"/>
<sequence length="358" mass="40610">MTDDTFDTFTTGLQRLYYLEQELVATLDVLATDVSIDTLDDLTETDCRKQLQDRVETHRDETRTHVERLETVFEAVDEQPIARHAPGLDGWIADKERFNNIILNDKLRPLYFLDATLKLEEIERSAYEPMVTLAKQLENEGEIEGVVENIAQNAKEEQEMLDDLESLAGRESVETLLETSPVDPANRSSLARSGGNIETLEDMFVYQLRNLSYIERTLAVLFEELAMTVTNDELSATFTEQHDQAQSHVDRLGKVFDGIGLQSAEMQNRTLDGLLKSRETQSAARNGGRTDLFDLEIAVAAKRMENRCYEELLTLAERIEYPVDAVDQLTTNSHEVHEATSTLERQGFEDLRPQTTGS</sequence>
<dbReference type="Gene3D" id="1.20.1260.10">
    <property type="match status" value="2"/>
</dbReference>
<dbReference type="PANTHER" id="PTHR30565">
    <property type="entry name" value="PROTEIN YCIF"/>
    <property type="match status" value="1"/>
</dbReference>
<accession>A0A3P3RDS8</accession>
<proteinExistence type="predicted"/>
<dbReference type="InterPro" id="IPR009078">
    <property type="entry name" value="Ferritin-like_SF"/>
</dbReference>
<dbReference type="PANTHER" id="PTHR30565:SF9">
    <property type="entry name" value="PROTEIN YCIF"/>
    <property type="match status" value="1"/>
</dbReference>
<reference evidence="1 2" key="1">
    <citation type="submission" date="2018-11" db="EMBL/GenBank/DDBJ databases">
        <title>Taxonoimc description of Halomarina strain SPP-AMP-1.</title>
        <authorList>
            <person name="Pal Y."/>
            <person name="Srinivasana K."/>
            <person name="Verma A."/>
            <person name="Kumar P."/>
        </authorList>
    </citation>
    <scope>NUCLEOTIDE SEQUENCE [LARGE SCALE GENOMIC DNA]</scope>
    <source>
        <strain evidence="1 2">SPP-AMP-1</strain>
    </source>
</reference>
<dbReference type="Pfam" id="PF05974">
    <property type="entry name" value="DUF892"/>
    <property type="match status" value="2"/>
</dbReference>